<keyword evidence="5 7" id="KW-1133">Transmembrane helix</keyword>
<dbReference type="InterPro" id="IPR035906">
    <property type="entry name" value="MetI-like_sf"/>
</dbReference>
<feature type="transmembrane region" description="Helical" evidence="7">
    <location>
        <begin position="71"/>
        <end position="90"/>
    </location>
</feature>
<keyword evidence="6 7" id="KW-0472">Membrane</keyword>
<dbReference type="CDD" id="cd06261">
    <property type="entry name" value="TM_PBP2"/>
    <property type="match status" value="1"/>
</dbReference>
<dbReference type="InterPro" id="IPR000515">
    <property type="entry name" value="MetI-like"/>
</dbReference>
<dbReference type="PROSITE" id="PS50928">
    <property type="entry name" value="ABC_TM1"/>
    <property type="match status" value="1"/>
</dbReference>
<evidence type="ECO:0000259" key="8">
    <source>
        <dbReference type="PROSITE" id="PS50928"/>
    </source>
</evidence>
<organism evidence="9 10">
    <name type="scientific">Alkaliphilus peptidifermentans DSM 18978</name>
    <dbReference type="NCBI Taxonomy" id="1120976"/>
    <lineage>
        <taxon>Bacteria</taxon>
        <taxon>Bacillati</taxon>
        <taxon>Bacillota</taxon>
        <taxon>Clostridia</taxon>
        <taxon>Peptostreptococcales</taxon>
        <taxon>Natronincolaceae</taxon>
        <taxon>Alkaliphilus</taxon>
    </lineage>
</organism>
<reference evidence="9 10" key="1">
    <citation type="submission" date="2016-10" db="EMBL/GenBank/DDBJ databases">
        <authorList>
            <person name="de Groot N.N."/>
        </authorList>
    </citation>
    <scope>NUCLEOTIDE SEQUENCE [LARGE SCALE GENOMIC DNA]</scope>
    <source>
        <strain evidence="9 10">DSM 18978</strain>
    </source>
</reference>
<keyword evidence="3" id="KW-1003">Cell membrane</keyword>
<evidence type="ECO:0000256" key="5">
    <source>
        <dbReference type="ARBA" id="ARBA00022989"/>
    </source>
</evidence>
<feature type="transmembrane region" description="Helical" evidence="7">
    <location>
        <begin position="139"/>
        <end position="160"/>
    </location>
</feature>
<gene>
    <name evidence="9" type="ORF">SAMN03080606_00452</name>
</gene>
<feature type="transmembrane region" description="Helical" evidence="7">
    <location>
        <begin position="238"/>
        <end position="255"/>
    </location>
</feature>
<dbReference type="GO" id="GO:0005886">
    <property type="term" value="C:plasma membrane"/>
    <property type="evidence" value="ECO:0007669"/>
    <property type="project" value="UniProtKB-SubCell"/>
</dbReference>
<keyword evidence="9" id="KW-0762">Sugar transport</keyword>
<protein>
    <submittedName>
        <fullName evidence="9">Multiple sugar transport system permease protein</fullName>
    </submittedName>
</protein>
<evidence type="ECO:0000256" key="6">
    <source>
        <dbReference type="ARBA" id="ARBA00023136"/>
    </source>
</evidence>
<comment type="similarity">
    <text evidence="7">Belongs to the binding-protein-dependent transport system permease family.</text>
</comment>
<evidence type="ECO:0000256" key="2">
    <source>
        <dbReference type="ARBA" id="ARBA00022448"/>
    </source>
</evidence>
<comment type="subcellular location">
    <subcellularLocation>
        <location evidence="1 7">Cell membrane</location>
        <topology evidence="1 7">Multi-pass membrane protein</topology>
    </subcellularLocation>
</comment>
<evidence type="ECO:0000256" key="7">
    <source>
        <dbReference type="RuleBase" id="RU363032"/>
    </source>
</evidence>
<keyword evidence="2 7" id="KW-0813">Transport</keyword>
<sequence length="271" mass="30982">MKRILLCLVGIVAAIFLIPVINTITNSFMATEQLYTSGLQFLPQRFNIQQYYILTVFKGEYFKFFLNSIKLTGFIIVGQVIIGVITAFAFAKMKFPGRDWIFAIYILVALLPFQVTLVPNTIIFNALERTLSFRIIDTHWSIILPGVFSSFGIFLLKQFITNIPNELIEAARIDGAGDMRIFFRIVLPMVTPAVFILVMLTFIDYWNVVEQAFIFLDTPGRFPLSVFLEDIYYEDFEVFYSGAVLYFIPAIIIFLKGEKYLTESIGLGGLK</sequence>
<dbReference type="PANTHER" id="PTHR43744:SF12">
    <property type="entry name" value="ABC TRANSPORTER PERMEASE PROTEIN MG189-RELATED"/>
    <property type="match status" value="1"/>
</dbReference>
<dbReference type="Proteomes" id="UP000198636">
    <property type="component" value="Unassembled WGS sequence"/>
</dbReference>
<dbReference type="RefSeq" id="WP_091539492.1">
    <property type="nucleotide sequence ID" value="NZ_FMUS01000002.1"/>
</dbReference>
<evidence type="ECO:0000256" key="4">
    <source>
        <dbReference type="ARBA" id="ARBA00022692"/>
    </source>
</evidence>
<dbReference type="EMBL" id="FMUS01000002">
    <property type="protein sequence ID" value="SCX90886.1"/>
    <property type="molecule type" value="Genomic_DNA"/>
</dbReference>
<dbReference type="SUPFAM" id="SSF161098">
    <property type="entry name" value="MetI-like"/>
    <property type="match status" value="1"/>
</dbReference>
<dbReference type="PANTHER" id="PTHR43744">
    <property type="entry name" value="ABC TRANSPORTER PERMEASE PROTEIN MG189-RELATED-RELATED"/>
    <property type="match status" value="1"/>
</dbReference>
<accession>A0A1G5BLB3</accession>
<evidence type="ECO:0000256" key="1">
    <source>
        <dbReference type="ARBA" id="ARBA00004651"/>
    </source>
</evidence>
<feature type="transmembrane region" description="Helical" evidence="7">
    <location>
        <begin position="181"/>
        <end position="203"/>
    </location>
</feature>
<evidence type="ECO:0000313" key="10">
    <source>
        <dbReference type="Proteomes" id="UP000198636"/>
    </source>
</evidence>
<proteinExistence type="inferred from homology"/>
<feature type="domain" description="ABC transmembrane type-1" evidence="8">
    <location>
        <begin position="65"/>
        <end position="257"/>
    </location>
</feature>
<dbReference type="Pfam" id="PF00528">
    <property type="entry name" value="BPD_transp_1"/>
    <property type="match status" value="1"/>
</dbReference>
<dbReference type="STRING" id="1120976.SAMN03080606_00452"/>
<keyword evidence="10" id="KW-1185">Reference proteome</keyword>
<dbReference type="GO" id="GO:0055085">
    <property type="term" value="P:transmembrane transport"/>
    <property type="evidence" value="ECO:0007669"/>
    <property type="project" value="InterPro"/>
</dbReference>
<dbReference type="AlphaFoldDB" id="A0A1G5BLB3"/>
<dbReference type="OrthoDB" id="9771544at2"/>
<name>A0A1G5BLB3_9FIRM</name>
<keyword evidence="4 7" id="KW-0812">Transmembrane</keyword>
<evidence type="ECO:0000313" key="9">
    <source>
        <dbReference type="EMBL" id="SCX90886.1"/>
    </source>
</evidence>
<dbReference type="Gene3D" id="1.10.3720.10">
    <property type="entry name" value="MetI-like"/>
    <property type="match status" value="1"/>
</dbReference>
<evidence type="ECO:0000256" key="3">
    <source>
        <dbReference type="ARBA" id="ARBA00022475"/>
    </source>
</evidence>
<feature type="transmembrane region" description="Helical" evidence="7">
    <location>
        <begin position="102"/>
        <end position="127"/>
    </location>
</feature>